<comment type="cofactor">
    <cofactor evidence="1">
        <name>Mg(2+)</name>
        <dbReference type="ChEBI" id="CHEBI:18420"/>
    </cofactor>
</comment>
<dbReference type="RefSeq" id="WP_153684955.1">
    <property type="nucleotide sequence ID" value="NZ_WJIF01000006.1"/>
</dbReference>
<dbReference type="PANTHER" id="PTHR46470:SF4">
    <property type="entry name" value="5-AMINO-6-(5-PHOSPHO-D-RIBITYLAMINO)URACIL PHOSPHATASE YIGB"/>
    <property type="match status" value="1"/>
</dbReference>
<proteinExistence type="predicted"/>
<dbReference type="InterPro" id="IPR023214">
    <property type="entry name" value="HAD_sf"/>
</dbReference>
<name>A0A6I2F6X4_9MICO</name>
<evidence type="ECO:0000256" key="2">
    <source>
        <dbReference type="ARBA" id="ARBA00022801"/>
    </source>
</evidence>
<dbReference type="GO" id="GO:0044281">
    <property type="term" value="P:small molecule metabolic process"/>
    <property type="evidence" value="ECO:0007669"/>
    <property type="project" value="UniProtKB-ARBA"/>
</dbReference>
<dbReference type="GO" id="GO:0016787">
    <property type="term" value="F:hydrolase activity"/>
    <property type="evidence" value="ECO:0007669"/>
    <property type="project" value="UniProtKB-KW"/>
</dbReference>
<protein>
    <submittedName>
        <fullName evidence="4">HAD-IA family hydrolase</fullName>
    </submittedName>
</protein>
<organism evidence="4 5">
    <name type="scientific">Agromyces agglutinans</name>
    <dbReference type="NCBI Taxonomy" id="2662258"/>
    <lineage>
        <taxon>Bacteria</taxon>
        <taxon>Bacillati</taxon>
        <taxon>Actinomycetota</taxon>
        <taxon>Actinomycetes</taxon>
        <taxon>Micrococcales</taxon>
        <taxon>Microbacteriaceae</taxon>
        <taxon>Agromyces</taxon>
    </lineage>
</organism>
<dbReference type="InterPro" id="IPR051400">
    <property type="entry name" value="HAD-like_hydrolase"/>
</dbReference>
<keyword evidence="3" id="KW-0460">Magnesium</keyword>
<comment type="caution">
    <text evidence="4">The sequence shown here is derived from an EMBL/GenBank/DDBJ whole genome shotgun (WGS) entry which is preliminary data.</text>
</comment>
<dbReference type="Gene3D" id="1.20.120.1600">
    <property type="match status" value="1"/>
</dbReference>
<keyword evidence="2 4" id="KW-0378">Hydrolase</keyword>
<accession>A0A6I2F6X4</accession>
<evidence type="ECO:0000256" key="1">
    <source>
        <dbReference type="ARBA" id="ARBA00001946"/>
    </source>
</evidence>
<keyword evidence="5" id="KW-1185">Reference proteome</keyword>
<dbReference type="Gene3D" id="3.40.50.1000">
    <property type="entry name" value="HAD superfamily/HAD-like"/>
    <property type="match status" value="1"/>
</dbReference>
<dbReference type="SUPFAM" id="SSF56784">
    <property type="entry name" value="HAD-like"/>
    <property type="match status" value="1"/>
</dbReference>
<dbReference type="NCBIfam" id="TIGR01549">
    <property type="entry name" value="HAD-SF-IA-v1"/>
    <property type="match status" value="1"/>
</dbReference>
<dbReference type="Proteomes" id="UP000431080">
    <property type="component" value="Unassembled WGS sequence"/>
</dbReference>
<evidence type="ECO:0000256" key="3">
    <source>
        <dbReference type="ARBA" id="ARBA00022842"/>
    </source>
</evidence>
<dbReference type="InterPro" id="IPR036412">
    <property type="entry name" value="HAD-like_sf"/>
</dbReference>
<sequence>MNEPRGDVRVPAPVVLFDLDDTLMAHREAVEAGIVRHADDLGYAPAPDAEAMQRLWYELEERHYHSYLAGELTFEAQRRARARDFAAAHGVELDDEAAGTWFSAYFERYRESWSLHADALPALDGIERSVPGVRFGIITNGELEFQTAKIVRLELPGRFAHVIASGAVGVTKPDAAIFRHALEVFGADAPVTAAAYVGDRLITDAVGAARAGLLGIWLNRLGAVPSDEEAAAAEASGVVEIAGLAELPTLLAERLRA</sequence>
<dbReference type="SFLD" id="SFLDS00003">
    <property type="entry name" value="Haloacid_Dehalogenase"/>
    <property type="match status" value="1"/>
</dbReference>
<evidence type="ECO:0000313" key="5">
    <source>
        <dbReference type="Proteomes" id="UP000431080"/>
    </source>
</evidence>
<dbReference type="SFLD" id="SFLDG01129">
    <property type="entry name" value="C1.5:_HAD__Beta-PGM__Phosphata"/>
    <property type="match status" value="1"/>
</dbReference>
<dbReference type="AlphaFoldDB" id="A0A6I2F6X4"/>
<gene>
    <name evidence="4" type="ORF">GE115_11590</name>
</gene>
<dbReference type="EMBL" id="WJIF01000006">
    <property type="protein sequence ID" value="MRG60502.1"/>
    <property type="molecule type" value="Genomic_DNA"/>
</dbReference>
<evidence type="ECO:0000313" key="4">
    <source>
        <dbReference type="EMBL" id="MRG60502.1"/>
    </source>
</evidence>
<dbReference type="Pfam" id="PF00702">
    <property type="entry name" value="Hydrolase"/>
    <property type="match status" value="1"/>
</dbReference>
<reference evidence="4 5" key="1">
    <citation type="submission" date="2019-10" db="EMBL/GenBank/DDBJ databases">
        <authorList>
            <person name="Nie G."/>
            <person name="Ming H."/>
            <person name="Yi B."/>
        </authorList>
    </citation>
    <scope>NUCLEOTIDE SEQUENCE [LARGE SCALE GENOMIC DNA]</scope>
    <source>
        <strain evidence="4 5">CFH 90414</strain>
    </source>
</reference>
<dbReference type="InterPro" id="IPR006439">
    <property type="entry name" value="HAD-SF_hydro_IA"/>
</dbReference>
<dbReference type="PANTHER" id="PTHR46470">
    <property type="entry name" value="N-ACYLNEURAMINATE-9-PHOSPHATASE"/>
    <property type="match status" value="1"/>
</dbReference>